<dbReference type="PANTHER" id="PTHR34703:SF1">
    <property type="entry name" value="ANTIPORTER SUBUNIT MNHG2-RELATED"/>
    <property type="match status" value="1"/>
</dbReference>
<evidence type="ECO:0000313" key="3">
    <source>
        <dbReference type="EMBL" id="CAD5107140.1"/>
    </source>
</evidence>
<dbReference type="EMBL" id="CAJFCI010000030">
    <property type="protein sequence ID" value="CAD5107140.1"/>
    <property type="molecule type" value="Genomic_DNA"/>
</dbReference>
<sequence>MMANLPLWAAVPIIIILVLSGLLCLIGGVGMLRLSNFYQRIHGPAMISTFGAFGCLGCSMLFFTLTQQRLVVHELLIVGILLLTAPVTAMMLMRAVVARDRRAGRPHTPPPPENLKDAVPSAEHPDE</sequence>
<keyword evidence="2" id="KW-1133">Transmembrane helix</keyword>
<proteinExistence type="predicted"/>
<evidence type="ECO:0000313" key="4">
    <source>
        <dbReference type="Proteomes" id="UP000583387"/>
    </source>
</evidence>
<dbReference type="AlphaFoldDB" id="A0A7U7I8D7"/>
<dbReference type="Pfam" id="PF03334">
    <property type="entry name" value="PhaG_MnhG_YufB"/>
    <property type="match status" value="1"/>
</dbReference>
<gene>
    <name evidence="3" type="primary">mrpG</name>
    <name evidence="3" type="ORF">PSEWESI4_01411</name>
</gene>
<dbReference type="PANTHER" id="PTHR34703">
    <property type="entry name" value="ANTIPORTER SUBUNIT MNHG2-RELATED"/>
    <property type="match status" value="1"/>
</dbReference>
<dbReference type="NCBIfam" id="TIGR01300">
    <property type="entry name" value="CPA3_mnhG_phaG"/>
    <property type="match status" value="1"/>
</dbReference>
<reference evidence="3 4" key="1">
    <citation type="submission" date="2020-08" db="EMBL/GenBank/DDBJ databases">
        <authorList>
            <person name="Criscuolo A."/>
        </authorList>
    </citation>
    <scope>NUCLEOTIDE SEQUENCE [LARGE SCALE GENOMIC DNA]</scope>
    <source>
        <strain evidence="3">CIP111764</strain>
    </source>
</reference>
<evidence type="ECO:0000256" key="2">
    <source>
        <dbReference type="SAM" id="Phobius"/>
    </source>
</evidence>
<feature type="transmembrane region" description="Helical" evidence="2">
    <location>
        <begin position="75"/>
        <end position="97"/>
    </location>
</feature>
<feature type="transmembrane region" description="Helical" evidence="2">
    <location>
        <begin position="6"/>
        <end position="32"/>
    </location>
</feature>
<comment type="caution">
    <text evidence="3">The sequence shown here is derived from an EMBL/GenBank/DDBJ whole genome shotgun (WGS) entry which is preliminary data.</text>
</comment>
<name>A0A7U7I8D7_9GAMM</name>
<keyword evidence="2" id="KW-0812">Transmembrane</keyword>
<feature type="transmembrane region" description="Helical" evidence="2">
    <location>
        <begin position="44"/>
        <end position="63"/>
    </location>
</feature>
<protein>
    <submittedName>
        <fullName evidence="3">Na(+)/H(+) antiporter subunit G</fullName>
    </submittedName>
</protein>
<dbReference type="InterPro" id="IPR005133">
    <property type="entry name" value="PhaG_MnhG_YufB"/>
</dbReference>
<feature type="region of interest" description="Disordered" evidence="1">
    <location>
        <begin position="102"/>
        <end position="127"/>
    </location>
</feature>
<evidence type="ECO:0000256" key="1">
    <source>
        <dbReference type="SAM" id="MobiDB-lite"/>
    </source>
</evidence>
<organism evidence="3 4">
    <name type="scientific">Zestomonas carbonaria</name>
    <dbReference type="NCBI Taxonomy" id="2762745"/>
    <lineage>
        <taxon>Bacteria</taxon>
        <taxon>Pseudomonadati</taxon>
        <taxon>Pseudomonadota</taxon>
        <taxon>Gammaproteobacteria</taxon>
        <taxon>Pseudomonadales</taxon>
        <taxon>Pseudomonadaceae</taxon>
        <taxon>Zestomonas</taxon>
    </lineage>
</organism>
<keyword evidence="4" id="KW-1185">Reference proteome</keyword>
<dbReference type="Proteomes" id="UP000583387">
    <property type="component" value="Unassembled WGS sequence"/>
</dbReference>
<dbReference type="RefSeq" id="WP_210768831.1">
    <property type="nucleotide sequence ID" value="NZ_CAJFCI010000030.1"/>
</dbReference>
<dbReference type="GO" id="GO:0015385">
    <property type="term" value="F:sodium:proton antiporter activity"/>
    <property type="evidence" value="ECO:0007669"/>
    <property type="project" value="TreeGrafter"/>
</dbReference>
<accession>A0A7U7I8D7</accession>
<keyword evidence="2" id="KW-0472">Membrane</keyword>